<dbReference type="Proteomes" id="UP000736335">
    <property type="component" value="Unassembled WGS sequence"/>
</dbReference>
<reference evidence="2" key="1">
    <citation type="journal article" date="2020" name="Nat. Commun.">
        <title>Large-scale genome sequencing of mycorrhizal fungi provides insights into the early evolution of symbiotic traits.</title>
        <authorList>
            <person name="Miyauchi S."/>
            <person name="Kiss E."/>
            <person name="Kuo A."/>
            <person name="Drula E."/>
            <person name="Kohler A."/>
            <person name="Sanchez-Garcia M."/>
            <person name="Morin E."/>
            <person name="Andreopoulos B."/>
            <person name="Barry K.W."/>
            <person name="Bonito G."/>
            <person name="Buee M."/>
            <person name="Carver A."/>
            <person name="Chen C."/>
            <person name="Cichocki N."/>
            <person name="Clum A."/>
            <person name="Culley D."/>
            <person name="Crous P.W."/>
            <person name="Fauchery L."/>
            <person name="Girlanda M."/>
            <person name="Hayes R.D."/>
            <person name="Keri Z."/>
            <person name="LaButti K."/>
            <person name="Lipzen A."/>
            <person name="Lombard V."/>
            <person name="Magnuson J."/>
            <person name="Maillard F."/>
            <person name="Murat C."/>
            <person name="Nolan M."/>
            <person name="Ohm R.A."/>
            <person name="Pangilinan J."/>
            <person name="Pereira M.F."/>
            <person name="Perotto S."/>
            <person name="Peter M."/>
            <person name="Pfister S."/>
            <person name="Riley R."/>
            <person name="Sitrit Y."/>
            <person name="Stielow J.B."/>
            <person name="Szollosi G."/>
            <person name="Zifcakova L."/>
            <person name="Stursova M."/>
            <person name="Spatafora J.W."/>
            <person name="Tedersoo L."/>
            <person name="Vaario L.M."/>
            <person name="Yamada A."/>
            <person name="Yan M."/>
            <person name="Wang P."/>
            <person name="Xu J."/>
            <person name="Bruns T."/>
            <person name="Baldrian P."/>
            <person name="Vilgalys R."/>
            <person name="Dunand C."/>
            <person name="Henrissat B."/>
            <person name="Grigoriev I.V."/>
            <person name="Hibbett D."/>
            <person name="Nagy L.G."/>
            <person name="Martin F.M."/>
        </authorList>
    </citation>
    <scope>NUCLEOTIDE SEQUENCE</scope>
    <source>
        <strain evidence="2">UH-Tt-Lm1</strain>
    </source>
</reference>
<dbReference type="AlphaFoldDB" id="A0A9P6L676"/>
<dbReference type="Pfam" id="PF03070">
    <property type="entry name" value="TENA_THI-4"/>
    <property type="match status" value="1"/>
</dbReference>
<feature type="domain" description="Thiaminase-2/PQQC" evidence="1">
    <location>
        <begin position="101"/>
        <end position="232"/>
    </location>
</feature>
<dbReference type="EMBL" id="WIUZ02000007">
    <property type="protein sequence ID" value="KAF9785126.1"/>
    <property type="molecule type" value="Genomic_DNA"/>
</dbReference>
<organism evidence="2 3">
    <name type="scientific">Thelephora terrestris</name>
    <dbReference type="NCBI Taxonomy" id="56493"/>
    <lineage>
        <taxon>Eukaryota</taxon>
        <taxon>Fungi</taxon>
        <taxon>Dikarya</taxon>
        <taxon>Basidiomycota</taxon>
        <taxon>Agaricomycotina</taxon>
        <taxon>Agaricomycetes</taxon>
        <taxon>Thelephorales</taxon>
        <taxon>Thelephoraceae</taxon>
        <taxon>Thelephora</taxon>
    </lineage>
</organism>
<evidence type="ECO:0000313" key="2">
    <source>
        <dbReference type="EMBL" id="KAF9785126.1"/>
    </source>
</evidence>
<protein>
    <recommendedName>
        <fullName evidence="1">Thiaminase-2/PQQC domain-containing protein</fullName>
    </recommendedName>
</protein>
<dbReference type="GO" id="GO:0006772">
    <property type="term" value="P:thiamine metabolic process"/>
    <property type="evidence" value="ECO:0007669"/>
    <property type="project" value="UniProtKB-ARBA"/>
</dbReference>
<comment type="caution">
    <text evidence="2">The sequence shown here is derived from an EMBL/GenBank/DDBJ whole genome shotgun (WGS) entry which is preliminary data.</text>
</comment>
<dbReference type="SUPFAM" id="SSF48613">
    <property type="entry name" value="Heme oxygenase-like"/>
    <property type="match status" value="1"/>
</dbReference>
<gene>
    <name evidence="2" type="ORF">BJ322DRAFT_1061478</name>
</gene>
<evidence type="ECO:0000259" key="1">
    <source>
        <dbReference type="Pfam" id="PF03070"/>
    </source>
</evidence>
<dbReference type="InterPro" id="IPR016084">
    <property type="entry name" value="Haem_Oase-like_multi-hlx"/>
</dbReference>
<dbReference type="Gene3D" id="1.20.910.10">
    <property type="entry name" value="Heme oxygenase-like"/>
    <property type="match status" value="1"/>
</dbReference>
<proteinExistence type="predicted"/>
<dbReference type="InterPro" id="IPR004305">
    <property type="entry name" value="Thiaminase-2/PQQC"/>
</dbReference>
<reference evidence="2" key="2">
    <citation type="submission" date="2020-11" db="EMBL/GenBank/DDBJ databases">
        <authorList>
            <consortium name="DOE Joint Genome Institute"/>
            <person name="Kuo A."/>
            <person name="Miyauchi S."/>
            <person name="Kiss E."/>
            <person name="Drula E."/>
            <person name="Kohler A."/>
            <person name="Sanchez-Garcia M."/>
            <person name="Andreopoulos B."/>
            <person name="Barry K.W."/>
            <person name="Bonito G."/>
            <person name="Buee M."/>
            <person name="Carver A."/>
            <person name="Chen C."/>
            <person name="Cichocki N."/>
            <person name="Clum A."/>
            <person name="Culley D."/>
            <person name="Crous P.W."/>
            <person name="Fauchery L."/>
            <person name="Girlanda M."/>
            <person name="Hayes R."/>
            <person name="Keri Z."/>
            <person name="Labutti K."/>
            <person name="Lipzen A."/>
            <person name="Lombard V."/>
            <person name="Magnuson J."/>
            <person name="Maillard F."/>
            <person name="Morin E."/>
            <person name="Murat C."/>
            <person name="Nolan M."/>
            <person name="Ohm R."/>
            <person name="Pangilinan J."/>
            <person name="Pereira M."/>
            <person name="Perotto S."/>
            <person name="Peter M."/>
            <person name="Riley R."/>
            <person name="Sitrit Y."/>
            <person name="Stielow B."/>
            <person name="Szollosi G."/>
            <person name="Zifcakova L."/>
            <person name="Stursova M."/>
            <person name="Spatafora J.W."/>
            <person name="Tedersoo L."/>
            <person name="Vaario L.-M."/>
            <person name="Yamada A."/>
            <person name="Yan M."/>
            <person name="Wang P."/>
            <person name="Xu J."/>
            <person name="Bruns T."/>
            <person name="Baldrian P."/>
            <person name="Vilgalys R."/>
            <person name="Henrissat B."/>
            <person name="Grigoriev I.V."/>
            <person name="Hibbett D."/>
            <person name="Nagy L.G."/>
            <person name="Martin F.M."/>
        </authorList>
    </citation>
    <scope>NUCLEOTIDE SEQUENCE</scope>
    <source>
        <strain evidence="2">UH-Tt-Lm1</strain>
    </source>
</reference>
<sequence>MSAPYIRVPQSCPVSGRARDCLDEFNRVAADPKLGASLEQLQEGRRTMELTARPAVTLIEQDLVARLINDNQTLWNQLLQNNFCRNYMKEKPGTDQTTLTGFKWYMRQDFLYILNLCHWEAERGLKALNQASFGISMKKVASRAGYSTDLLSTCTAASPYGLGISDSVVLATSATTALQNYIALLTTTASEENWVMCLVAMIPCIQSYYEIAVDLHLTSRDPNSPWYKLWVEPNIGYKTSTTDQIRVYSHCSIRKEFH</sequence>
<name>A0A9P6L676_9AGAM</name>
<dbReference type="OrthoDB" id="2792107at2759"/>
<keyword evidence="3" id="KW-1185">Reference proteome</keyword>
<evidence type="ECO:0000313" key="3">
    <source>
        <dbReference type="Proteomes" id="UP000736335"/>
    </source>
</evidence>
<accession>A0A9P6L676</accession>
<dbReference type="CDD" id="cd19359">
    <property type="entry name" value="TenA_C_Bt3146-like"/>
    <property type="match status" value="1"/>
</dbReference>